<accession>A0AAE8FXV2</accession>
<dbReference type="InterPro" id="IPR050276">
    <property type="entry name" value="MshD_Acetyltransferase"/>
</dbReference>
<dbReference type="PROSITE" id="PS51186">
    <property type="entry name" value="GNAT"/>
    <property type="match status" value="1"/>
</dbReference>
<protein>
    <submittedName>
        <fullName evidence="2">Acetyltransferase</fullName>
    </submittedName>
</protein>
<proteinExistence type="predicted"/>
<reference evidence="2 3" key="1">
    <citation type="submission" date="2018-11" db="EMBL/GenBank/DDBJ databases">
        <title>Species Designations Belie Phenotypic and Genotypic Heterogeneity in Oral Streptococci.</title>
        <authorList>
            <person name="Velsko I."/>
        </authorList>
    </citation>
    <scope>NUCLEOTIDE SEQUENCE [LARGE SCALE GENOMIC DNA]</scope>
    <source>
        <strain evidence="2 3">KLC04</strain>
    </source>
</reference>
<sequence length="252" mass="28773">MKKESSRKASNCEIHFVESVEEFQGLLEVFREVFDWEELEFPDSSYLANLLENPQFLVLVAKSENQIVGGLTAYILPGYQTKKSSIFIYDLGVATNFQRQGIGKSLIDKLLDYAKKHQIQDVFVDTELKDNEDALAFYQKTGFDSQAKVVQYTYDYWRLVGNLSKITNKQKEKTMTFEEILPGLKAKKKYVRTGWGGAENYVQLFDTIEQNGVALEVTPYFLINVSGEGEGFSMWSPTPCDVLATDWVEVDD</sequence>
<dbReference type="Pfam" id="PF00583">
    <property type="entry name" value="Acetyltransf_1"/>
    <property type="match status" value="1"/>
</dbReference>
<feature type="domain" description="N-acetyltransferase" evidence="1">
    <location>
        <begin position="14"/>
        <end position="162"/>
    </location>
</feature>
<dbReference type="AlphaFoldDB" id="A0AAE8FXV2"/>
<dbReference type="Pfam" id="PF11195">
    <property type="entry name" value="Tad2-like"/>
    <property type="match status" value="1"/>
</dbReference>
<dbReference type="InterPro" id="IPR000182">
    <property type="entry name" value="GNAT_dom"/>
</dbReference>
<dbReference type="PANTHER" id="PTHR43617">
    <property type="entry name" value="L-AMINO ACID N-ACETYLTRANSFERASE"/>
    <property type="match status" value="1"/>
</dbReference>
<organism evidence="2 3">
    <name type="scientific">Streptococcus sanguinis</name>
    <dbReference type="NCBI Taxonomy" id="1305"/>
    <lineage>
        <taxon>Bacteria</taxon>
        <taxon>Bacillati</taxon>
        <taxon>Bacillota</taxon>
        <taxon>Bacilli</taxon>
        <taxon>Lactobacillales</taxon>
        <taxon>Streptococcaceae</taxon>
        <taxon>Streptococcus</taxon>
    </lineage>
</organism>
<dbReference type="GO" id="GO:0016747">
    <property type="term" value="F:acyltransferase activity, transferring groups other than amino-acyl groups"/>
    <property type="evidence" value="ECO:0007669"/>
    <property type="project" value="InterPro"/>
</dbReference>
<evidence type="ECO:0000313" key="2">
    <source>
        <dbReference type="EMBL" id="RSI09445.1"/>
    </source>
</evidence>
<evidence type="ECO:0000259" key="1">
    <source>
        <dbReference type="PROSITE" id="PS51186"/>
    </source>
</evidence>
<dbReference type="InterPro" id="IPR021361">
    <property type="entry name" value="Tad2-like_dom"/>
</dbReference>
<dbReference type="Gene3D" id="3.40.630.30">
    <property type="match status" value="1"/>
</dbReference>
<dbReference type="SUPFAM" id="SSF55729">
    <property type="entry name" value="Acyl-CoA N-acyltransferases (Nat)"/>
    <property type="match status" value="1"/>
</dbReference>
<gene>
    <name evidence="2" type="ORF">D8888_00795</name>
</gene>
<evidence type="ECO:0000313" key="3">
    <source>
        <dbReference type="Proteomes" id="UP000272846"/>
    </source>
</evidence>
<dbReference type="InterPro" id="IPR016181">
    <property type="entry name" value="Acyl_CoA_acyltransferase"/>
</dbReference>
<comment type="caution">
    <text evidence="2">The sequence shown here is derived from an EMBL/GenBank/DDBJ whole genome shotgun (WGS) entry which is preliminary data.</text>
</comment>
<name>A0AAE8FXV2_STRSA</name>
<dbReference type="EMBL" id="RJMK01000001">
    <property type="protein sequence ID" value="RSI09445.1"/>
    <property type="molecule type" value="Genomic_DNA"/>
</dbReference>
<dbReference type="CDD" id="cd04301">
    <property type="entry name" value="NAT_SF"/>
    <property type="match status" value="1"/>
</dbReference>
<dbReference type="Proteomes" id="UP000272846">
    <property type="component" value="Unassembled WGS sequence"/>
</dbReference>